<evidence type="ECO:0000256" key="1">
    <source>
        <dbReference type="ARBA" id="ARBA00009387"/>
    </source>
</evidence>
<gene>
    <name evidence="5" type="ORF">CJF59_11485</name>
</gene>
<dbReference type="InterPro" id="IPR023346">
    <property type="entry name" value="Lysozyme-like_dom_sf"/>
</dbReference>
<feature type="coiled-coil region" evidence="2">
    <location>
        <begin position="1817"/>
        <end position="1852"/>
    </location>
</feature>
<feature type="domain" description="Bacteriophage tail tape measure N-terminal" evidence="4">
    <location>
        <begin position="509"/>
        <end position="700"/>
    </location>
</feature>
<evidence type="ECO:0000313" key="6">
    <source>
        <dbReference type="Proteomes" id="UP000256572"/>
    </source>
</evidence>
<sequence length="2004" mass="211230">MVKATTVINEVINRVLLDDQTAEPVNAIGTRMEGLQDKIEDVAASGENLGTALVKGMEDAETATERAVEVATAGTGKLQSALGHLEDNISQISHDVQLGAKNSESALSDIQDAAQETSVSADGISSAFRDNLKEAAAASGSLADALSQDATKADVSWQAAAGRAGDSISKVQRQIRLLQNEYDRLDARGRAAVASGSTSPEDVTRVLEANKKAQDDAAISLAKLRLEQAATVTDFDQMAESGATASAVIDRMSAADLAQTMALRELRAEFEKGQITLDVYKTGLQEITIEYAKLSGASATALATIAQNHQDSINSSLGITLPNVDHASRLEDVAQAFQEADNLRAKLVPLAAAERDYASAIAVASDARERGVIDLGEYLAAMDRATASYQKQKDAIAASVQTQQEALRLQRESVAAGAQQKINTWAGVTTPEYGQADSRQEDFEAAAQDAAKLRAELVPLAAAELDYTKAQQKASAALAAGIIEQGEYDAYMSRATDSLNRQKSALGGNAAAVKLTSFEMGILADETHKFFDQVLAGGSPLQAAFYQVPNMVQVMGGLDGALTRVVSGLSGPAGLAIAAGAAGAAIFGLGKYAESEQESLAQLSTHLRATRADYDDMSKSAENAARALHDQYDDISLSDSRTTVQTIAAVPTVDASQIQRLTADSRDLAAVMNTTVPDAAKTLAAALEDPAKEAQALADQHLPGFNAGLVLSVQHMVQMGQQADAVSLVIQKLESAIHGAADQGLTPFQTAWRKLSDEMGGASSIIASESRSIGDLFVSMATEGINAADDLVKHLKKLPDEISSIWSSIKSGSSSGFSWLEGKIESLMPESLRKLMAQGNTADPTFSMPSNPATSATHVQADGGIKSVQSMIDQVAQEQHLNGDITSLMHAIAPAESSTGQYLKGQLVRSSAGAIGAMQVKQDNAAGNDLTDLHGNVSASAQLLEHLYTKYDGDQTLVAMAYNWGESNLDRYLKSDGDPSRIPAETMDYLAKTTEGVPYGAVTSANMQKSVDSVVSQGDTGVNGQRDDLTRSLVKQEGALDTVNKQYQAGIISQKEWSDQTKVIHDQIDATSASLANLRDPLQEVDHSQTLAAQSASALTGYDRQMGSVAQEVDQAQLSLNGAHASATQIMAAQAREQSILADEWHASTSAMSDQTQALDKANAAYADGSMSAQDAASYVSAYTDAENSFQKGTPQFVQAMQERISAAKALTVAQQNTQMIGQTNQNNDQVAILQTETSLIGSNDDARQKLIAHMEVEQQLYREGRSLTDEYSQHLLASTDALSDATAAYQHQQQVMDDFTGSISDMADQLSDGVVQGFMQGTSSGMSFKSMLQGVDASVASVIARFALINPLLNSIDGGTRTTLADLDNLFGKVGAGSNASSASNILSGYGEGNDITSSGWAYSPWEALNVKNQAAAPEGSGSASGQSWLSSVIGTKIGRSNVTIGNVGTGLAGGITLGSALSSVGGGSYGTIGSLAGTALGTGLGAAFFGPIGAMVGGTVLGGLGGLIGSLFAKKHAVWDSVSGVDGQLEITHTHTRRASDDVSSGLQDDLDSINNVLGYTGATADTGLIGEVGHQKKGKKSSSTSLEDILPDLKLSSSDATFNMALQQLMPTSFDSVSDYTQDIESLKSLADTLDSMKVSVSKFDDSSHVTVDHFNGYTGDMAKALSTLDGKTLSTDDLQSKFEAIEEFVGTTMPGLLDVTASGSESLMQQVDDLKQKYQDAANTAASYGLDAQALLDKGNAIAAAMIANEQNTLLQSDQSVQARYLSATGDQEGADLLNQQVSAAQEIQQLQDNWRGFLGDNFADNVTYQQQLADLEKTQNAERLQIQQEYQEKALEAQKAAQEQALEYQSEANEKLESVFDSLDTYEKGLTTSDASPLSVADQYKAANDNLHTDYQAALGGNYDALSALQTDMQNFLSLSQKFNGGGAAYVSDFNMVQTIVKALGGMDLTKVQADVLNKIQQGQSNQTETLASLLQDLLKTSVAQLQETRFQAQKDAAA</sequence>
<dbReference type="Pfam" id="PF06791">
    <property type="entry name" value="TMP_2"/>
    <property type="match status" value="1"/>
</dbReference>
<reference evidence="5 6" key="1">
    <citation type="submission" date="2017-09" db="EMBL/GenBank/DDBJ databases">
        <authorList>
            <person name="Kim K.H."/>
            <person name="Chun B.H."/>
            <person name="Han G.S."/>
            <person name="Hyun S.G."/>
            <person name="Jeon C.O."/>
        </authorList>
    </citation>
    <scope>NUCLEOTIDE SEQUENCE [LARGE SCALE GENOMIC DNA]</scope>
    <source>
        <strain evidence="5 6">SH</strain>
    </source>
</reference>
<evidence type="ECO:0000259" key="3">
    <source>
        <dbReference type="Pfam" id="PF01464"/>
    </source>
</evidence>
<feature type="domain" description="Transglycosylase SLT" evidence="3">
    <location>
        <begin position="885"/>
        <end position="979"/>
    </location>
</feature>
<evidence type="ECO:0000256" key="2">
    <source>
        <dbReference type="SAM" id="Coils"/>
    </source>
</evidence>
<evidence type="ECO:0000313" key="5">
    <source>
        <dbReference type="EMBL" id="AXN01103.1"/>
    </source>
</evidence>
<dbReference type="SUPFAM" id="SSF53955">
    <property type="entry name" value="Lysozyme-like"/>
    <property type="match status" value="1"/>
</dbReference>
<dbReference type="Pfam" id="PF01464">
    <property type="entry name" value="SLT"/>
    <property type="match status" value="1"/>
</dbReference>
<dbReference type="Proteomes" id="UP000256572">
    <property type="component" value="Chromosome"/>
</dbReference>
<proteinExistence type="inferred from homology"/>
<dbReference type="InterPro" id="IPR008258">
    <property type="entry name" value="Transglycosylase_SLT_dom_1"/>
</dbReference>
<dbReference type="RefSeq" id="WP_116100313.1">
    <property type="nucleotide sequence ID" value="NZ_CP023189.1"/>
</dbReference>
<dbReference type="Gene3D" id="1.10.530.10">
    <property type="match status" value="1"/>
</dbReference>
<accession>A0AAN1U9R3</accession>
<organism evidence="5 6">
    <name type="scientific">Acetobacter pomorum</name>
    <dbReference type="NCBI Taxonomy" id="65959"/>
    <lineage>
        <taxon>Bacteria</taxon>
        <taxon>Pseudomonadati</taxon>
        <taxon>Pseudomonadota</taxon>
        <taxon>Alphaproteobacteria</taxon>
        <taxon>Acetobacterales</taxon>
        <taxon>Acetobacteraceae</taxon>
        <taxon>Acetobacter</taxon>
    </lineage>
</organism>
<dbReference type="EMBL" id="CP023189">
    <property type="protein sequence ID" value="AXN01103.1"/>
    <property type="molecule type" value="Genomic_DNA"/>
</dbReference>
<dbReference type="InterPro" id="IPR009628">
    <property type="entry name" value="Phage_tape_measure_N"/>
</dbReference>
<comment type="similarity">
    <text evidence="1">Belongs to the virb1 family.</text>
</comment>
<dbReference type="CDD" id="cd00254">
    <property type="entry name" value="LT-like"/>
    <property type="match status" value="1"/>
</dbReference>
<keyword evidence="2" id="KW-0175">Coiled coil</keyword>
<evidence type="ECO:0000259" key="4">
    <source>
        <dbReference type="Pfam" id="PF06791"/>
    </source>
</evidence>
<protein>
    <submittedName>
        <fullName evidence="5">Phage tail protein</fullName>
    </submittedName>
</protein>
<reference evidence="5 6" key="2">
    <citation type="submission" date="2018-08" db="EMBL/GenBank/DDBJ databases">
        <title>Acetobacter oryzifermentans sp. nov., isolated from Korea traditional vinegar and reclassification of Acetobacter pasteurianus subsp. ascendens (Henneberg 1898) as Acetobacter ascendens comb. nov.</title>
        <authorList>
            <person name="Cho G.Y."/>
            <person name="Lee S.H."/>
        </authorList>
    </citation>
    <scope>NUCLEOTIDE SEQUENCE [LARGE SCALE GENOMIC DNA]</scope>
    <source>
        <strain evidence="5 6">SH</strain>
    </source>
</reference>
<name>A0AAN1U9R3_9PROT</name>